<evidence type="ECO:0000313" key="5">
    <source>
        <dbReference type="EMBL" id="CAB4909539.1"/>
    </source>
</evidence>
<dbReference type="PROSITE" id="PS50995">
    <property type="entry name" value="HTH_MARR_2"/>
    <property type="match status" value="1"/>
</dbReference>
<accession>A0A6J7H1F1</accession>
<dbReference type="InterPro" id="IPR000835">
    <property type="entry name" value="HTH_MarR-typ"/>
</dbReference>
<dbReference type="InterPro" id="IPR036390">
    <property type="entry name" value="WH_DNA-bd_sf"/>
</dbReference>
<keyword evidence="3" id="KW-0804">Transcription</keyword>
<keyword evidence="1" id="KW-0805">Transcription regulation</keyword>
<protein>
    <submittedName>
        <fullName evidence="5">Unannotated protein</fullName>
    </submittedName>
</protein>
<evidence type="ECO:0000256" key="1">
    <source>
        <dbReference type="ARBA" id="ARBA00023015"/>
    </source>
</evidence>
<dbReference type="GO" id="GO:0006950">
    <property type="term" value="P:response to stress"/>
    <property type="evidence" value="ECO:0007669"/>
    <property type="project" value="TreeGrafter"/>
</dbReference>
<evidence type="ECO:0000259" key="4">
    <source>
        <dbReference type="PROSITE" id="PS50995"/>
    </source>
</evidence>
<dbReference type="PANTHER" id="PTHR33164">
    <property type="entry name" value="TRANSCRIPTIONAL REGULATOR, MARR FAMILY"/>
    <property type="match status" value="1"/>
</dbReference>
<proteinExistence type="predicted"/>
<dbReference type="Pfam" id="PF01047">
    <property type="entry name" value="MarR"/>
    <property type="match status" value="1"/>
</dbReference>
<dbReference type="InterPro" id="IPR036388">
    <property type="entry name" value="WH-like_DNA-bd_sf"/>
</dbReference>
<dbReference type="PANTHER" id="PTHR33164:SF57">
    <property type="entry name" value="MARR-FAMILY TRANSCRIPTIONAL REGULATOR"/>
    <property type="match status" value="1"/>
</dbReference>
<feature type="domain" description="HTH marR-type" evidence="4">
    <location>
        <begin position="17"/>
        <end position="151"/>
    </location>
</feature>
<sequence>MTDSLTMAPCQVHDAGAHALSDEVSRLMRVVHALKTTIAGQDDAARERAAHVLLFPLVRYGPQRQSALAEMVHADPSTVSRHVALLVERGLVRRVADATDGRASNLVVTDAGEAVTATMRAEREALFDRVTNDWTAEELGTFTSHLHRFVDDLTAVLPELTTIAQPDPSLPTPEKDR</sequence>
<dbReference type="PROSITE" id="PS01117">
    <property type="entry name" value="HTH_MARR_1"/>
    <property type="match status" value="1"/>
</dbReference>
<keyword evidence="2" id="KW-0238">DNA-binding</keyword>
<dbReference type="Gene3D" id="1.10.10.10">
    <property type="entry name" value="Winged helix-like DNA-binding domain superfamily/Winged helix DNA-binding domain"/>
    <property type="match status" value="1"/>
</dbReference>
<evidence type="ECO:0000256" key="3">
    <source>
        <dbReference type="ARBA" id="ARBA00023163"/>
    </source>
</evidence>
<dbReference type="SUPFAM" id="SSF46785">
    <property type="entry name" value="Winged helix' DNA-binding domain"/>
    <property type="match status" value="1"/>
</dbReference>
<dbReference type="InterPro" id="IPR039422">
    <property type="entry name" value="MarR/SlyA-like"/>
</dbReference>
<dbReference type="EMBL" id="CAFBMQ010000099">
    <property type="protein sequence ID" value="CAB4909539.1"/>
    <property type="molecule type" value="Genomic_DNA"/>
</dbReference>
<dbReference type="PRINTS" id="PR00598">
    <property type="entry name" value="HTHMARR"/>
</dbReference>
<evidence type="ECO:0000256" key="2">
    <source>
        <dbReference type="ARBA" id="ARBA00023125"/>
    </source>
</evidence>
<dbReference type="GO" id="GO:0003700">
    <property type="term" value="F:DNA-binding transcription factor activity"/>
    <property type="evidence" value="ECO:0007669"/>
    <property type="project" value="InterPro"/>
</dbReference>
<organism evidence="5">
    <name type="scientific">freshwater metagenome</name>
    <dbReference type="NCBI Taxonomy" id="449393"/>
    <lineage>
        <taxon>unclassified sequences</taxon>
        <taxon>metagenomes</taxon>
        <taxon>ecological metagenomes</taxon>
    </lineage>
</organism>
<dbReference type="AlphaFoldDB" id="A0A6J7H1F1"/>
<gene>
    <name evidence="5" type="ORF">UFOPK3609_00768</name>
</gene>
<name>A0A6J7H1F1_9ZZZZ</name>
<dbReference type="InterPro" id="IPR023187">
    <property type="entry name" value="Tscrpt_reg_MarR-type_CS"/>
</dbReference>
<dbReference type="SMART" id="SM00347">
    <property type="entry name" value="HTH_MARR"/>
    <property type="match status" value="1"/>
</dbReference>
<reference evidence="5" key="1">
    <citation type="submission" date="2020-05" db="EMBL/GenBank/DDBJ databases">
        <authorList>
            <person name="Chiriac C."/>
            <person name="Salcher M."/>
            <person name="Ghai R."/>
            <person name="Kavagutti S V."/>
        </authorList>
    </citation>
    <scope>NUCLEOTIDE SEQUENCE</scope>
</reference>
<dbReference type="GO" id="GO:0003677">
    <property type="term" value="F:DNA binding"/>
    <property type="evidence" value="ECO:0007669"/>
    <property type="project" value="UniProtKB-KW"/>
</dbReference>